<gene>
    <name evidence="1" type="ORF">BECKSD772D_GA0070982_11773</name>
</gene>
<reference evidence="1" key="1">
    <citation type="submission" date="2019-02" db="EMBL/GenBank/DDBJ databases">
        <authorList>
            <person name="Gruber-Vodicka R. H."/>
            <person name="Seah K. B. B."/>
        </authorList>
    </citation>
    <scope>NUCLEOTIDE SEQUENCE</scope>
    <source>
        <strain evidence="1">BECK_S127</strain>
    </source>
</reference>
<organism evidence="1">
    <name type="scientific">Candidatus Kentrum sp. SD</name>
    <dbReference type="NCBI Taxonomy" id="2126332"/>
    <lineage>
        <taxon>Bacteria</taxon>
        <taxon>Pseudomonadati</taxon>
        <taxon>Pseudomonadota</taxon>
        <taxon>Gammaproteobacteria</taxon>
        <taxon>Candidatus Kentrum</taxon>
    </lineage>
</organism>
<evidence type="ECO:0000313" key="1">
    <source>
        <dbReference type="EMBL" id="VFK80910.1"/>
    </source>
</evidence>
<proteinExistence type="predicted"/>
<accession>A0A451BRM7</accession>
<sequence length="133" mass="15666">MLLKTKKNAFSWKRSLTRATQKQQVSRKLTPTLKEKVDWLNLFLNKSSLETLLIHFPRKIEYCKYLLSEINQIQSAKRKMDKDWRLTRLMNVELKIANLKKCISDTNKVKQLIPQVPNVPLKTGFPLRLKKSA</sequence>
<dbReference type="AlphaFoldDB" id="A0A451BRM7"/>
<protein>
    <submittedName>
        <fullName evidence="1">Uncharacterized protein</fullName>
    </submittedName>
</protein>
<name>A0A451BRM7_9GAMM</name>
<dbReference type="EMBL" id="CAADHB010000177">
    <property type="protein sequence ID" value="VFK80910.1"/>
    <property type="molecule type" value="Genomic_DNA"/>
</dbReference>